<dbReference type="SUPFAM" id="SSF51658">
    <property type="entry name" value="Xylose isomerase-like"/>
    <property type="match status" value="1"/>
</dbReference>
<dbReference type="InterPro" id="IPR050417">
    <property type="entry name" value="Sugar_Epim/Isomerase"/>
</dbReference>
<sequence>MLHFSANLSLLFTEVPLIERFALAKQYGFDAVEIQFPYELAIDDLNQQLQQHQQQLVLINVPAGDLMQGGDGLACVPGREHEFRQAVFQAIRYATALNVPCVNILAGRQSVHADLLPCLETMAKNLRFACAEMSKAGITPVFEIINGIDMPRFLIQTVAQAQEMLEAVNHPALKIQFDCYHLAMMHEPILQSLQENLYHIGHIQFADYPNRHEPGTGEINFSAIFEFIQNSSYFGYTGAEYRPSGITIDSLHWYKPFVQ</sequence>
<dbReference type="RefSeq" id="WP_076877826.1">
    <property type="nucleotide sequence ID" value="NZ_MLCN01000016.1"/>
</dbReference>
<evidence type="ECO:0000256" key="2">
    <source>
        <dbReference type="PIRNR" id="PIRNR006241"/>
    </source>
</evidence>
<proteinExistence type="inferred from homology"/>
<dbReference type="Gene3D" id="3.20.20.150">
    <property type="entry name" value="Divalent-metal-dependent TIM barrel enzymes"/>
    <property type="match status" value="1"/>
</dbReference>
<dbReference type="STRING" id="1907941.BKE30_06595"/>
<gene>
    <name evidence="5" type="ORF">BKE30_06595</name>
</gene>
<feature type="domain" description="Xylose isomerase-like TIM barrel" evidence="4">
    <location>
        <begin position="21"/>
        <end position="255"/>
    </location>
</feature>
<evidence type="ECO:0000259" key="4">
    <source>
        <dbReference type="Pfam" id="PF01261"/>
    </source>
</evidence>
<protein>
    <submittedName>
        <fullName evidence="5">Hydroxypyruvate isomerase</fullName>
    </submittedName>
</protein>
<keyword evidence="1 2" id="KW-0413">Isomerase</keyword>
<dbReference type="InterPro" id="IPR036237">
    <property type="entry name" value="Xyl_isomerase-like_sf"/>
</dbReference>
<dbReference type="Proteomes" id="UP000192132">
    <property type="component" value="Unassembled WGS sequence"/>
</dbReference>
<dbReference type="AlphaFoldDB" id="A0A1S8CVY0"/>
<evidence type="ECO:0000256" key="1">
    <source>
        <dbReference type="ARBA" id="ARBA00023235"/>
    </source>
</evidence>
<name>A0A1S8CVY0_9GAMM</name>
<dbReference type="PANTHER" id="PTHR43489">
    <property type="entry name" value="ISOMERASE"/>
    <property type="match status" value="1"/>
</dbReference>
<dbReference type="InterPro" id="IPR026040">
    <property type="entry name" value="HyI-like"/>
</dbReference>
<comment type="similarity">
    <text evidence="2">Belongs to the hyi family.</text>
</comment>
<dbReference type="Pfam" id="PF01261">
    <property type="entry name" value="AP_endonuc_2"/>
    <property type="match status" value="1"/>
</dbReference>
<evidence type="ECO:0000313" key="6">
    <source>
        <dbReference type="Proteomes" id="UP000192132"/>
    </source>
</evidence>
<feature type="active site" description="Proton donor/acceptor" evidence="3">
    <location>
        <position position="143"/>
    </location>
</feature>
<reference evidence="5 6" key="1">
    <citation type="submission" date="2016-10" db="EMBL/GenBank/DDBJ databases">
        <title>Draft Genome sequence of Alkanindiges sp. strain H1.</title>
        <authorList>
            <person name="Subhash Y."/>
            <person name="Lee S."/>
        </authorList>
    </citation>
    <scope>NUCLEOTIDE SEQUENCE [LARGE SCALE GENOMIC DNA]</scope>
    <source>
        <strain evidence="5 6">H1</strain>
    </source>
</reference>
<dbReference type="OrthoDB" id="9786584at2"/>
<comment type="caution">
    <text evidence="5">The sequence shown here is derived from an EMBL/GenBank/DDBJ whole genome shotgun (WGS) entry which is preliminary data.</text>
</comment>
<keyword evidence="6" id="KW-1185">Reference proteome</keyword>
<accession>A0A1S8CVY0</accession>
<feature type="active site" description="Proton donor/acceptor" evidence="3">
    <location>
        <position position="240"/>
    </location>
</feature>
<dbReference type="PANTHER" id="PTHR43489:SF6">
    <property type="entry name" value="HYDROXYPYRUVATE ISOMERASE-RELATED"/>
    <property type="match status" value="1"/>
</dbReference>
<dbReference type="EMBL" id="MLCN01000016">
    <property type="protein sequence ID" value="ONG40813.1"/>
    <property type="molecule type" value="Genomic_DNA"/>
</dbReference>
<dbReference type="InterPro" id="IPR013022">
    <property type="entry name" value="Xyl_isomerase-like_TIM-brl"/>
</dbReference>
<organism evidence="5 6">
    <name type="scientific">Alkanindiges hydrocarboniclasticus</name>
    <dbReference type="NCBI Taxonomy" id="1907941"/>
    <lineage>
        <taxon>Bacteria</taxon>
        <taxon>Pseudomonadati</taxon>
        <taxon>Pseudomonadota</taxon>
        <taxon>Gammaproteobacteria</taxon>
        <taxon>Moraxellales</taxon>
        <taxon>Moraxellaceae</taxon>
        <taxon>Alkanindiges</taxon>
    </lineage>
</organism>
<keyword evidence="5" id="KW-0670">Pyruvate</keyword>
<evidence type="ECO:0000313" key="5">
    <source>
        <dbReference type="EMBL" id="ONG40813.1"/>
    </source>
</evidence>
<dbReference type="GO" id="GO:0008903">
    <property type="term" value="F:hydroxypyruvate isomerase activity"/>
    <property type="evidence" value="ECO:0007669"/>
    <property type="project" value="TreeGrafter"/>
</dbReference>
<dbReference type="GO" id="GO:0046487">
    <property type="term" value="P:glyoxylate metabolic process"/>
    <property type="evidence" value="ECO:0007669"/>
    <property type="project" value="TreeGrafter"/>
</dbReference>
<dbReference type="FunFam" id="3.20.20.150:FF:000007">
    <property type="entry name" value="Hydroxypyruvate isomerase"/>
    <property type="match status" value="1"/>
</dbReference>
<evidence type="ECO:0000256" key="3">
    <source>
        <dbReference type="PIRSR" id="PIRSR006241-50"/>
    </source>
</evidence>
<dbReference type="PIRSF" id="PIRSF006241">
    <property type="entry name" value="HyI"/>
    <property type="match status" value="1"/>
</dbReference>